<dbReference type="Proteomes" id="UP000092932">
    <property type="component" value="Chromosome"/>
</dbReference>
<dbReference type="KEGG" id="ado:A6F68_02054"/>
<accession>A0A1B2AEQ1</accession>
<dbReference type="RefSeq" id="WP_067679427.1">
    <property type="nucleotide sequence ID" value="NZ_CP016591.1"/>
</dbReference>
<dbReference type="AlphaFoldDB" id="A0A1B2AEQ1"/>
<dbReference type="STRING" id="692370.A6F68_02054"/>
<dbReference type="EMBL" id="CP016591">
    <property type="protein sequence ID" value="ANY20558.1"/>
    <property type="molecule type" value="Genomic_DNA"/>
</dbReference>
<reference evidence="1 2" key="1">
    <citation type="submission" date="2016-07" db="EMBL/GenBank/DDBJ databases">
        <title>Complete genome sequence of Altererythrobacter dongtanensis KCTC 22672, a type strain with esterase isolated from tidal flat.</title>
        <authorList>
            <person name="Cheng H."/>
            <person name="Wu Y.-H."/>
            <person name="Zhou P."/>
            <person name="Huo Y.-Y."/>
            <person name="Wang C.-S."/>
            <person name="Xu X.-W."/>
        </authorList>
    </citation>
    <scope>NUCLEOTIDE SEQUENCE [LARGE SCALE GENOMIC DNA]</scope>
    <source>
        <strain evidence="1 2">KCTC 22672</strain>
    </source>
</reference>
<organism evidence="1 2">
    <name type="scientific">Tsuneonella dongtanensis</name>
    <dbReference type="NCBI Taxonomy" id="692370"/>
    <lineage>
        <taxon>Bacteria</taxon>
        <taxon>Pseudomonadati</taxon>
        <taxon>Pseudomonadota</taxon>
        <taxon>Alphaproteobacteria</taxon>
        <taxon>Sphingomonadales</taxon>
        <taxon>Erythrobacteraceae</taxon>
        <taxon>Tsuneonella</taxon>
    </lineage>
</organism>
<name>A0A1B2AEQ1_9SPHN</name>
<proteinExistence type="predicted"/>
<keyword evidence="2" id="KW-1185">Reference proteome</keyword>
<sequence>MVRKATAKPVTAQMYRHFAAVTIVCTLALAMFANGDARDAVAREVAVSQAPAEAHPTELVRKGDGQGRGFGSEEFDGSYGQPTDGDFGGANSGIIPPDASGSVIGMPAGFNMYGISNEAWARLSEEQKRKIIADHARSQREAIAPGRATQIESLLDASRARSGEASAAD</sequence>
<evidence type="ECO:0000313" key="2">
    <source>
        <dbReference type="Proteomes" id="UP000092932"/>
    </source>
</evidence>
<protein>
    <submittedName>
        <fullName evidence="1">Uncharacterized protein</fullName>
    </submittedName>
</protein>
<evidence type="ECO:0000313" key="1">
    <source>
        <dbReference type="EMBL" id="ANY20558.1"/>
    </source>
</evidence>
<gene>
    <name evidence="1" type="ORF">A6F68_02054</name>
</gene>